<protein>
    <submittedName>
        <fullName evidence="2">Uncharacterized protein</fullName>
    </submittedName>
</protein>
<sequence length="87" mass="9237">MEPLRTPMVKSQNQGHGNAHRKAATTGVPSMDRVSLWKKFKQICGAEPGVDLFDAGSFDDDAKALEDDAAPSTSSSEDGCLEEKAVG</sequence>
<evidence type="ECO:0000313" key="2">
    <source>
        <dbReference type="EMBL" id="CAF9937068.1"/>
    </source>
</evidence>
<proteinExistence type="predicted"/>
<feature type="region of interest" description="Disordered" evidence="1">
    <location>
        <begin position="1"/>
        <end position="28"/>
    </location>
</feature>
<gene>
    <name evidence="2" type="ORF">ALECFALPRED_007094</name>
</gene>
<reference evidence="2" key="1">
    <citation type="submission" date="2021-03" db="EMBL/GenBank/DDBJ databases">
        <authorList>
            <person name="Tagirdzhanova G."/>
        </authorList>
    </citation>
    <scope>NUCLEOTIDE SEQUENCE</scope>
</reference>
<dbReference type="Proteomes" id="UP000664203">
    <property type="component" value="Unassembled WGS sequence"/>
</dbReference>
<organism evidence="2 3">
    <name type="scientific">Alectoria fallacina</name>
    <dbReference type="NCBI Taxonomy" id="1903189"/>
    <lineage>
        <taxon>Eukaryota</taxon>
        <taxon>Fungi</taxon>
        <taxon>Dikarya</taxon>
        <taxon>Ascomycota</taxon>
        <taxon>Pezizomycotina</taxon>
        <taxon>Lecanoromycetes</taxon>
        <taxon>OSLEUM clade</taxon>
        <taxon>Lecanoromycetidae</taxon>
        <taxon>Lecanorales</taxon>
        <taxon>Lecanorineae</taxon>
        <taxon>Parmeliaceae</taxon>
        <taxon>Alectoria</taxon>
    </lineage>
</organism>
<evidence type="ECO:0000313" key="3">
    <source>
        <dbReference type="Proteomes" id="UP000664203"/>
    </source>
</evidence>
<evidence type="ECO:0000256" key="1">
    <source>
        <dbReference type="SAM" id="MobiDB-lite"/>
    </source>
</evidence>
<dbReference type="EMBL" id="CAJPDR010000460">
    <property type="protein sequence ID" value="CAF9937068.1"/>
    <property type="molecule type" value="Genomic_DNA"/>
</dbReference>
<feature type="region of interest" description="Disordered" evidence="1">
    <location>
        <begin position="63"/>
        <end position="87"/>
    </location>
</feature>
<dbReference type="AlphaFoldDB" id="A0A8H3G5S5"/>
<comment type="caution">
    <text evidence="2">The sequence shown here is derived from an EMBL/GenBank/DDBJ whole genome shotgun (WGS) entry which is preliminary data.</text>
</comment>
<name>A0A8H3G5S5_9LECA</name>
<keyword evidence="3" id="KW-1185">Reference proteome</keyword>
<accession>A0A8H3G5S5</accession>